<proteinExistence type="predicted"/>
<keyword evidence="2" id="KW-1185">Reference proteome</keyword>
<sequence length="128" mass="14548">MQEERVRESCGERVSRSLSLPSAGAAWSLGVSLINTHIARSEIRTLDHESAALTTRPCASVFLDMCDQRNWCWSLLARIVLFCRIDKLRVNQTCHKKWTSPLFQTGAFFGVKLTRRKLMGRQSFTSSV</sequence>
<dbReference type="EMBL" id="OX597840">
    <property type="protein sequence ID" value="CAI9741918.1"/>
    <property type="molecule type" value="Genomic_DNA"/>
</dbReference>
<gene>
    <name evidence="1" type="ORF">OCTVUL_1B025757</name>
</gene>
<evidence type="ECO:0000313" key="2">
    <source>
        <dbReference type="Proteomes" id="UP001162480"/>
    </source>
</evidence>
<reference evidence="1" key="1">
    <citation type="submission" date="2023-08" db="EMBL/GenBank/DDBJ databases">
        <authorList>
            <person name="Alioto T."/>
            <person name="Alioto T."/>
            <person name="Gomez Garrido J."/>
        </authorList>
    </citation>
    <scope>NUCLEOTIDE SEQUENCE</scope>
</reference>
<dbReference type="AlphaFoldDB" id="A0AA36BWH0"/>
<name>A0AA36BWH0_OCTVU</name>
<accession>A0AA36BWH0</accession>
<evidence type="ECO:0000313" key="1">
    <source>
        <dbReference type="EMBL" id="CAI9741918.1"/>
    </source>
</evidence>
<protein>
    <submittedName>
        <fullName evidence="1">Uncharacterized protein</fullName>
    </submittedName>
</protein>
<dbReference type="Proteomes" id="UP001162480">
    <property type="component" value="Chromosome 27"/>
</dbReference>
<organism evidence="1 2">
    <name type="scientific">Octopus vulgaris</name>
    <name type="common">Common octopus</name>
    <dbReference type="NCBI Taxonomy" id="6645"/>
    <lineage>
        <taxon>Eukaryota</taxon>
        <taxon>Metazoa</taxon>
        <taxon>Spiralia</taxon>
        <taxon>Lophotrochozoa</taxon>
        <taxon>Mollusca</taxon>
        <taxon>Cephalopoda</taxon>
        <taxon>Coleoidea</taxon>
        <taxon>Octopodiformes</taxon>
        <taxon>Octopoda</taxon>
        <taxon>Incirrata</taxon>
        <taxon>Octopodidae</taxon>
        <taxon>Octopus</taxon>
    </lineage>
</organism>